<dbReference type="GO" id="GO:0009116">
    <property type="term" value="P:nucleoside metabolic process"/>
    <property type="evidence" value="ECO:0007669"/>
    <property type="project" value="InterPro"/>
</dbReference>
<evidence type="ECO:0000313" key="9">
    <source>
        <dbReference type="Proteomes" id="UP000199021"/>
    </source>
</evidence>
<proteinExistence type="inferred from homology"/>
<dbReference type="PIRSF" id="PIRSF000477">
    <property type="entry name" value="PurNPase"/>
    <property type="match status" value="1"/>
</dbReference>
<keyword evidence="9" id="KW-1185">Reference proteome</keyword>
<evidence type="ECO:0000256" key="2">
    <source>
        <dbReference type="ARBA" id="ARBA00006751"/>
    </source>
</evidence>
<dbReference type="Proteomes" id="UP000199021">
    <property type="component" value="Unassembled WGS sequence"/>
</dbReference>
<gene>
    <name evidence="8" type="ORF">SAMN05444359_103136</name>
</gene>
<comment type="similarity">
    <text evidence="2 6">Belongs to the PNP/MTAP phosphorylase family.</text>
</comment>
<keyword evidence="4 6" id="KW-0328">Glycosyltransferase</keyword>
<dbReference type="Pfam" id="PF01048">
    <property type="entry name" value="PNP_UDP_1"/>
    <property type="match status" value="1"/>
</dbReference>
<dbReference type="CDD" id="cd09009">
    <property type="entry name" value="PNP-EcPNPII_like"/>
    <property type="match status" value="1"/>
</dbReference>
<name>A0A1H9BHM9_9BACT</name>
<feature type="domain" description="Nucleoside phosphorylase" evidence="7">
    <location>
        <begin position="24"/>
        <end position="270"/>
    </location>
</feature>
<comment type="function">
    <text evidence="6">The purine nucleoside phosphorylases catalyze the phosphorolytic breakdown of the N-glycosidic bond in the beta-(deoxy)ribonucleoside molecules, with the formation of the corresponding free purine bases and pentose-1-phosphate.</text>
</comment>
<dbReference type="InterPro" id="IPR011268">
    <property type="entry name" value="Purine_phosphorylase"/>
</dbReference>
<comment type="subunit">
    <text evidence="3">Homotrimer.</text>
</comment>
<organism evidence="8 9">
    <name type="scientific">Neolewinella agarilytica</name>
    <dbReference type="NCBI Taxonomy" id="478744"/>
    <lineage>
        <taxon>Bacteria</taxon>
        <taxon>Pseudomonadati</taxon>
        <taxon>Bacteroidota</taxon>
        <taxon>Saprospiria</taxon>
        <taxon>Saprospirales</taxon>
        <taxon>Lewinellaceae</taxon>
        <taxon>Neolewinella</taxon>
    </lineage>
</organism>
<dbReference type="PROSITE" id="PS01240">
    <property type="entry name" value="PNP_MTAP_2"/>
    <property type="match status" value="1"/>
</dbReference>
<evidence type="ECO:0000256" key="1">
    <source>
        <dbReference type="ARBA" id="ARBA00005058"/>
    </source>
</evidence>
<dbReference type="EC" id="2.4.2.1" evidence="6"/>
<dbReference type="NCBIfam" id="TIGR01697">
    <property type="entry name" value="PNPH-PUNA-XAPA"/>
    <property type="match status" value="1"/>
</dbReference>
<dbReference type="InParanoid" id="A0A1H9BHM9"/>
<evidence type="ECO:0000259" key="7">
    <source>
        <dbReference type="Pfam" id="PF01048"/>
    </source>
</evidence>
<evidence type="ECO:0000256" key="3">
    <source>
        <dbReference type="ARBA" id="ARBA00011233"/>
    </source>
</evidence>
<dbReference type="InterPro" id="IPR000845">
    <property type="entry name" value="Nucleoside_phosphorylase_d"/>
</dbReference>
<dbReference type="GO" id="GO:0004731">
    <property type="term" value="F:purine-nucleoside phosphorylase activity"/>
    <property type="evidence" value="ECO:0007669"/>
    <property type="project" value="UniProtKB-EC"/>
</dbReference>
<evidence type="ECO:0000256" key="5">
    <source>
        <dbReference type="ARBA" id="ARBA00022679"/>
    </source>
</evidence>
<dbReference type="UniPathway" id="UPA00606"/>
<dbReference type="STRING" id="478744.SAMN05444359_103136"/>
<keyword evidence="5 6" id="KW-0808">Transferase</keyword>
<dbReference type="Gene3D" id="3.40.50.1580">
    <property type="entry name" value="Nucleoside phosphorylase domain"/>
    <property type="match status" value="1"/>
</dbReference>
<dbReference type="OrthoDB" id="1523230at2"/>
<accession>A0A1H9BHM9</accession>
<dbReference type="PANTHER" id="PTHR11904:SF9">
    <property type="entry name" value="PURINE NUCLEOSIDE PHOSPHORYLASE-RELATED"/>
    <property type="match status" value="1"/>
</dbReference>
<evidence type="ECO:0000256" key="6">
    <source>
        <dbReference type="PIRNR" id="PIRNR000477"/>
    </source>
</evidence>
<dbReference type="PANTHER" id="PTHR11904">
    <property type="entry name" value="METHYLTHIOADENOSINE/PURINE NUCLEOSIDE PHOSPHORYLASE"/>
    <property type="match status" value="1"/>
</dbReference>
<dbReference type="RefSeq" id="WP_090165593.1">
    <property type="nucleotide sequence ID" value="NZ_FOFB01000003.1"/>
</dbReference>
<dbReference type="InterPro" id="IPR035994">
    <property type="entry name" value="Nucleoside_phosphorylase_sf"/>
</dbReference>
<dbReference type="AlphaFoldDB" id="A0A1H9BHM9"/>
<dbReference type="EMBL" id="FOFB01000003">
    <property type="protein sequence ID" value="SEP88520.1"/>
    <property type="molecule type" value="Genomic_DNA"/>
</dbReference>
<evidence type="ECO:0000256" key="4">
    <source>
        <dbReference type="ARBA" id="ARBA00022676"/>
    </source>
</evidence>
<dbReference type="InterPro" id="IPR011270">
    <property type="entry name" value="Pur_Nuc_Pase_Ino/Guo-sp"/>
</dbReference>
<evidence type="ECO:0000313" key="8">
    <source>
        <dbReference type="EMBL" id="SEP88520.1"/>
    </source>
</evidence>
<comment type="pathway">
    <text evidence="1 6">Purine metabolism; purine nucleoside salvage.</text>
</comment>
<dbReference type="FunCoup" id="A0A1H9BHM9">
    <property type="interactions" value="317"/>
</dbReference>
<dbReference type="InterPro" id="IPR018099">
    <property type="entry name" value="Purine_phosphorylase-2_CS"/>
</dbReference>
<sequence length="274" mass="29989">MSLYNEIQECLAFIQKRSTTKPKLGIILGTGLSSVADDIVVEREFIYGLLPYFCTSTVDSHRGKLILGTLHGVPVVAMAGRLHYYEGYSMQQLAFPVRVLAALGIEHLIISNASGSVNADINAGDLIFLRDHINMQPENPLRGANDERLGPRFPDMLHAYDRELNAWAIERAADHGLKGHEGVYLALAGPNLETPAEYKMANIIGADCIGMSTVPEVLVARHAGLPVFVISVVSNKCFPIAEIQPTTVDDVIETVKAVEEKLRKLMKDVVQKLG</sequence>
<protein>
    <recommendedName>
        <fullName evidence="6">Purine nucleoside phosphorylase</fullName>
        <ecNumber evidence="6">2.4.2.1</ecNumber>
    </recommendedName>
    <alternativeName>
        <fullName evidence="6">Inosine-guanosine phosphorylase</fullName>
    </alternativeName>
</protein>
<reference evidence="9" key="1">
    <citation type="submission" date="2016-10" db="EMBL/GenBank/DDBJ databases">
        <authorList>
            <person name="Varghese N."/>
            <person name="Submissions S."/>
        </authorList>
    </citation>
    <scope>NUCLEOTIDE SEQUENCE [LARGE SCALE GENOMIC DNA]</scope>
    <source>
        <strain evidence="9">DSM 24740</strain>
    </source>
</reference>
<dbReference type="GO" id="GO:0005737">
    <property type="term" value="C:cytoplasm"/>
    <property type="evidence" value="ECO:0007669"/>
    <property type="project" value="TreeGrafter"/>
</dbReference>
<dbReference type="NCBIfam" id="TIGR01700">
    <property type="entry name" value="PNPH"/>
    <property type="match status" value="1"/>
</dbReference>
<dbReference type="NCBIfam" id="NF006054">
    <property type="entry name" value="PRK08202.1"/>
    <property type="match status" value="1"/>
</dbReference>
<dbReference type="SUPFAM" id="SSF53167">
    <property type="entry name" value="Purine and uridine phosphorylases"/>
    <property type="match status" value="1"/>
</dbReference>